<dbReference type="SUPFAM" id="SSF47473">
    <property type="entry name" value="EF-hand"/>
    <property type="match status" value="1"/>
</dbReference>
<evidence type="ECO:0000256" key="1">
    <source>
        <dbReference type="SAM" id="SignalP"/>
    </source>
</evidence>
<dbReference type="CDD" id="cd00051">
    <property type="entry name" value="EFh"/>
    <property type="match status" value="1"/>
</dbReference>
<feature type="chain" id="PRO_5006138600" evidence="1">
    <location>
        <begin position="21"/>
        <end position="77"/>
    </location>
</feature>
<sequence length="77" mass="9121">MRIFWLAPCTLITISFNSLALDVKQRFDHLDKDKNGFLSEQELSSQPHLQKRIAQWDTDKDQQISLLEFKHYLTNKS</sequence>
<evidence type="ECO:0000313" key="6">
    <source>
        <dbReference type="Proteomes" id="UP001377972"/>
    </source>
</evidence>
<dbReference type="PROSITE" id="PS50222">
    <property type="entry name" value="EF_HAND_2"/>
    <property type="match status" value="1"/>
</dbReference>
<dbReference type="InterPro" id="IPR011992">
    <property type="entry name" value="EF-hand-dom_pair"/>
</dbReference>
<proteinExistence type="predicted"/>
<reference evidence="3 5" key="1">
    <citation type="submission" date="2015-09" db="EMBL/GenBank/DDBJ databases">
        <title>Draft Genome Sequence of Pseudoalteromonas lipolytica UCD-48B.</title>
        <authorList>
            <person name="Krusor M."/>
            <person name="Coil D.A."/>
            <person name="Lang J.M."/>
            <person name="Eisen J.A."/>
            <person name="Alexiev A."/>
        </authorList>
    </citation>
    <scope>NUCLEOTIDE SEQUENCE [LARGE SCALE GENOMIC DNA]</scope>
    <source>
        <strain evidence="3 5">UCD-48B</strain>
    </source>
</reference>
<keyword evidence="6" id="KW-1185">Reference proteome</keyword>
<name>A0A0P7ERQ4_9GAMM</name>
<dbReference type="PATRIC" id="fig|570156.3.peg.239"/>
<dbReference type="InterPro" id="IPR018247">
    <property type="entry name" value="EF_Hand_1_Ca_BS"/>
</dbReference>
<accession>A0A0P7ERQ4</accession>
<feature type="domain" description="EF-hand" evidence="2">
    <location>
        <begin position="44"/>
        <end position="77"/>
    </location>
</feature>
<dbReference type="SMART" id="SM00054">
    <property type="entry name" value="EFh"/>
    <property type="match status" value="2"/>
</dbReference>
<gene>
    <name evidence="3" type="ORF">AOG27_01195</name>
    <name evidence="4" type="ORF">PQI24_13980</name>
</gene>
<dbReference type="Proteomes" id="UP001377972">
    <property type="component" value="Unassembled WGS sequence"/>
</dbReference>
<protein>
    <submittedName>
        <fullName evidence="3">Calcium dependent protein</fullName>
    </submittedName>
    <submittedName>
        <fullName evidence="4">EF-hand domain-containing protein</fullName>
    </submittedName>
</protein>
<evidence type="ECO:0000259" key="2">
    <source>
        <dbReference type="PROSITE" id="PS50222"/>
    </source>
</evidence>
<dbReference type="RefSeq" id="WP_054551188.1">
    <property type="nucleotide sequence ID" value="NZ_JAQPZS010000013.1"/>
</dbReference>
<dbReference type="Pfam" id="PF13499">
    <property type="entry name" value="EF-hand_7"/>
    <property type="match status" value="1"/>
</dbReference>
<dbReference type="OrthoDB" id="6388554at2"/>
<dbReference type="InterPro" id="IPR002048">
    <property type="entry name" value="EF_hand_dom"/>
</dbReference>
<dbReference type="Gene3D" id="1.10.238.10">
    <property type="entry name" value="EF-hand"/>
    <property type="match status" value="1"/>
</dbReference>
<comment type="caution">
    <text evidence="3">The sequence shown here is derived from an EMBL/GenBank/DDBJ whole genome shotgun (WGS) entry which is preliminary data.</text>
</comment>
<dbReference type="AlphaFoldDB" id="A0A0P7ERQ4"/>
<evidence type="ECO:0000313" key="3">
    <source>
        <dbReference type="EMBL" id="KPM85435.1"/>
    </source>
</evidence>
<dbReference type="Proteomes" id="UP000050378">
    <property type="component" value="Unassembled WGS sequence"/>
</dbReference>
<feature type="signal peptide" evidence="1">
    <location>
        <begin position="1"/>
        <end position="20"/>
    </location>
</feature>
<dbReference type="GO" id="GO:0005509">
    <property type="term" value="F:calcium ion binding"/>
    <property type="evidence" value="ECO:0007669"/>
    <property type="project" value="InterPro"/>
</dbReference>
<dbReference type="EMBL" id="JAQPZS010000013">
    <property type="protein sequence ID" value="MEJ6497148.1"/>
    <property type="molecule type" value="Genomic_DNA"/>
</dbReference>
<keyword evidence="1" id="KW-0732">Signal</keyword>
<dbReference type="EMBL" id="LJTC01000001">
    <property type="protein sequence ID" value="KPM85435.1"/>
    <property type="molecule type" value="Genomic_DNA"/>
</dbReference>
<evidence type="ECO:0000313" key="4">
    <source>
        <dbReference type="EMBL" id="MEJ6497148.1"/>
    </source>
</evidence>
<dbReference type="STRING" id="570156.AOG27_01195"/>
<evidence type="ECO:0000313" key="5">
    <source>
        <dbReference type="Proteomes" id="UP000050378"/>
    </source>
</evidence>
<organism evidence="3 5">
    <name type="scientific">Pseudoalteromonas lipolytica</name>
    <dbReference type="NCBI Taxonomy" id="570156"/>
    <lineage>
        <taxon>Bacteria</taxon>
        <taxon>Pseudomonadati</taxon>
        <taxon>Pseudomonadota</taxon>
        <taxon>Gammaproteobacteria</taxon>
        <taxon>Alteromonadales</taxon>
        <taxon>Pseudoalteromonadaceae</taxon>
        <taxon>Pseudoalteromonas</taxon>
    </lineage>
</organism>
<dbReference type="PROSITE" id="PS00018">
    <property type="entry name" value="EF_HAND_1"/>
    <property type="match status" value="1"/>
</dbReference>
<reference evidence="4 6" key="2">
    <citation type="submission" date="2023-01" db="EMBL/GenBank/DDBJ databases">
        <title>Trichodesmium-associated heterotrophic epibiont bacteria.</title>
        <authorList>
            <person name="Cleveland C.S."/>
            <person name="Webb E.A."/>
        </authorList>
    </citation>
    <scope>NUCLEOTIDE SEQUENCE [LARGE SCALE GENOMIC DNA]</scope>
    <source>
        <strain evidence="4 6">USCH2</strain>
    </source>
</reference>